<evidence type="ECO:0000313" key="3">
    <source>
        <dbReference type="RefSeq" id="XP_023384624.1"/>
    </source>
</evidence>
<keyword evidence="2" id="KW-1185">Reference proteome</keyword>
<feature type="compositionally biased region" description="Basic and acidic residues" evidence="1">
    <location>
        <begin position="230"/>
        <end position="245"/>
    </location>
</feature>
<reference evidence="3" key="1">
    <citation type="submission" date="2025-08" db="UniProtKB">
        <authorList>
            <consortium name="RefSeq"/>
        </authorList>
    </citation>
    <scope>IDENTIFICATION</scope>
    <source>
        <tissue evidence="3">Kidney</tissue>
    </source>
</reference>
<dbReference type="GeneID" id="105290126"/>
<organism evidence="2 3">
    <name type="scientific">Pteropus vampyrus</name>
    <name type="common">Large flying fox</name>
    <dbReference type="NCBI Taxonomy" id="132908"/>
    <lineage>
        <taxon>Eukaryota</taxon>
        <taxon>Metazoa</taxon>
        <taxon>Chordata</taxon>
        <taxon>Craniata</taxon>
        <taxon>Vertebrata</taxon>
        <taxon>Euteleostomi</taxon>
        <taxon>Mammalia</taxon>
        <taxon>Eutheria</taxon>
        <taxon>Laurasiatheria</taxon>
        <taxon>Chiroptera</taxon>
        <taxon>Yinpterochiroptera</taxon>
        <taxon>Pteropodoidea</taxon>
        <taxon>Pteropodidae</taxon>
        <taxon>Pteropodinae</taxon>
        <taxon>Pteropus</taxon>
    </lineage>
</organism>
<name>A0A6P6CB49_PTEVA</name>
<evidence type="ECO:0000313" key="2">
    <source>
        <dbReference type="Proteomes" id="UP000515202"/>
    </source>
</evidence>
<sequence>MCRQLLRWRLPLPTYHGANGGWKSRGIEGGCTSAGAVTAEVPPLRLWLLLLLLLRRGVRCAMCRCRCRCHRRRPNASNGAAPAMFPTPMPKCESALCEIYTVLRIPPPRLRPLRSERCREGRALPAWPHPRRARPPAALCAPATADPGLSPNAKRSERGEGLRGRPHLGPGRGQSACTVPTWGCPRLQKPQPHPTCETPPSHLLLLLWGSRSGSGSRGTSRGWGRPQGAGDRRIDRTPSASKERGPGQQLQVTF</sequence>
<gene>
    <name evidence="3" type="primary">LOC105290126</name>
</gene>
<dbReference type="Proteomes" id="UP000515202">
    <property type="component" value="Unplaced"/>
</dbReference>
<proteinExistence type="predicted"/>
<feature type="compositionally biased region" description="Low complexity" evidence="1">
    <location>
        <begin position="135"/>
        <end position="147"/>
    </location>
</feature>
<dbReference type="AlphaFoldDB" id="A0A6P6CB49"/>
<accession>A0A6P6CB49</accession>
<feature type="compositionally biased region" description="Basic and acidic residues" evidence="1">
    <location>
        <begin position="154"/>
        <end position="163"/>
    </location>
</feature>
<dbReference type="RefSeq" id="XP_023384624.1">
    <property type="nucleotide sequence ID" value="XM_023528856.1"/>
</dbReference>
<feature type="region of interest" description="Disordered" evidence="1">
    <location>
        <begin position="209"/>
        <end position="254"/>
    </location>
</feature>
<feature type="region of interest" description="Disordered" evidence="1">
    <location>
        <begin position="126"/>
        <end position="176"/>
    </location>
</feature>
<evidence type="ECO:0000256" key="1">
    <source>
        <dbReference type="SAM" id="MobiDB-lite"/>
    </source>
</evidence>
<dbReference type="KEGG" id="pvp:105290126"/>
<feature type="compositionally biased region" description="Low complexity" evidence="1">
    <location>
        <begin position="209"/>
        <end position="224"/>
    </location>
</feature>
<protein>
    <submittedName>
        <fullName evidence="3">Uncharacterized protein LOC105290126</fullName>
    </submittedName>
</protein>